<dbReference type="EMBL" id="AUZZ01002908">
    <property type="protein sequence ID" value="EQD58488.1"/>
    <property type="molecule type" value="Genomic_DNA"/>
</dbReference>
<reference evidence="2" key="1">
    <citation type="submission" date="2013-08" db="EMBL/GenBank/DDBJ databases">
        <authorList>
            <person name="Mendez C."/>
            <person name="Richter M."/>
            <person name="Ferrer M."/>
            <person name="Sanchez J."/>
        </authorList>
    </citation>
    <scope>NUCLEOTIDE SEQUENCE</scope>
</reference>
<name>T1APQ4_9ZZZZ</name>
<feature type="domain" description="Glycosyltransferase subfamily 4-like N-terminal" evidence="1">
    <location>
        <begin position="13"/>
        <end position="184"/>
    </location>
</feature>
<proteinExistence type="predicted"/>
<organism evidence="2">
    <name type="scientific">mine drainage metagenome</name>
    <dbReference type="NCBI Taxonomy" id="410659"/>
    <lineage>
        <taxon>unclassified sequences</taxon>
        <taxon>metagenomes</taxon>
        <taxon>ecological metagenomes</taxon>
    </lineage>
</organism>
<gene>
    <name evidence="2" type="ORF">B2A_04342</name>
</gene>
<sequence length="285" mass="33274">MKLLLAQANLTLMGGAERIVLKIAQHYKAKIYTAEYRQESTFPEFKDIDIEVIGKSALSKLLPYGRVMQGLNYGMSFYTLKIREDYDVINAHMAPSHWIRHKNDRVIWYCHTPLRDVYDLYQYRMSLKKAYQKPVHMLGAKGVRSIDRMIVKDIDFIFANSSNTESRIRKYYGRDDAVVLNGGIEYKLYKDLGAEKYFFYPSRISQNKRQDYAIRAFSAFKKKVKGYKLILAGAVSKDDFYASYYNDIKKRSKGCRGCADHRKPYRRKAAQSFCAFHSCIVHAYK</sequence>
<dbReference type="Gene3D" id="3.40.50.2000">
    <property type="entry name" value="Glycogen Phosphorylase B"/>
    <property type="match status" value="2"/>
</dbReference>
<reference evidence="2" key="2">
    <citation type="journal article" date="2014" name="ISME J.">
        <title>Microbial stratification in low pH oxic and suboxic macroscopic growths along an acid mine drainage.</title>
        <authorList>
            <person name="Mendez-Garcia C."/>
            <person name="Mesa V."/>
            <person name="Sprenger R.R."/>
            <person name="Richter M."/>
            <person name="Diez M.S."/>
            <person name="Solano J."/>
            <person name="Bargiela R."/>
            <person name="Golyshina O.V."/>
            <person name="Manteca A."/>
            <person name="Ramos J.L."/>
            <person name="Gallego J.R."/>
            <person name="Llorente I."/>
            <person name="Martins Dos Santos V.A."/>
            <person name="Jensen O.N."/>
            <person name="Pelaez A.I."/>
            <person name="Sanchez J."/>
            <person name="Ferrer M."/>
        </authorList>
    </citation>
    <scope>NUCLEOTIDE SEQUENCE</scope>
</reference>
<accession>T1APQ4</accession>
<dbReference type="SUPFAM" id="SSF53756">
    <property type="entry name" value="UDP-Glycosyltransferase/glycogen phosphorylase"/>
    <property type="match status" value="1"/>
</dbReference>
<dbReference type="InterPro" id="IPR028098">
    <property type="entry name" value="Glyco_trans_4-like_N"/>
</dbReference>
<evidence type="ECO:0000313" key="2">
    <source>
        <dbReference type="EMBL" id="EQD58488.1"/>
    </source>
</evidence>
<comment type="caution">
    <text evidence="2">The sequence shown here is derived from an EMBL/GenBank/DDBJ whole genome shotgun (WGS) entry which is preliminary data.</text>
</comment>
<dbReference type="GO" id="GO:0016740">
    <property type="term" value="F:transferase activity"/>
    <property type="evidence" value="ECO:0007669"/>
    <property type="project" value="UniProtKB-KW"/>
</dbReference>
<evidence type="ECO:0000259" key="1">
    <source>
        <dbReference type="Pfam" id="PF13439"/>
    </source>
</evidence>
<dbReference type="AlphaFoldDB" id="T1APQ4"/>
<dbReference type="Pfam" id="PF13439">
    <property type="entry name" value="Glyco_transf_4"/>
    <property type="match status" value="1"/>
</dbReference>
<keyword evidence="2" id="KW-0808">Transferase</keyword>
<protein>
    <submittedName>
        <fullName evidence="2">Glycosyl transferase group 1</fullName>
    </submittedName>
</protein>